<dbReference type="Pfam" id="PF00931">
    <property type="entry name" value="NB-ARC"/>
    <property type="match status" value="1"/>
</dbReference>
<dbReference type="GO" id="GO:0043531">
    <property type="term" value="F:ADP binding"/>
    <property type="evidence" value="ECO:0007669"/>
    <property type="project" value="InterPro"/>
</dbReference>
<dbReference type="SUPFAM" id="SSF48452">
    <property type="entry name" value="TPR-like"/>
    <property type="match status" value="5"/>
</dbReference>
<dbReference type="Pfam" id="PF13176">
    <property type="entry name" value="TPR_7"/>
    <property type="match status" value="1"/>
</dbReference>
<evidence type="ECO:0000313" key="3">
    <source>
        <dbReference type="Proteomes" id="UP000191342"/>
    </source>
</evidence>
<dbReference type="EMBL" id="MLQL01000002">
    <property type="protein sequence ID" value="OQE31002.1"/>
    <property type="molecule type" value="Genomic_DNA"/>
</dbReference>
<dbReference type="InterPro" id="IPR000845">
    <property type="entry name" value="Nucleoside_phosphorylase_d"/>
</dbReference>
<keyword evidence="3" id="KW-1185">Reference proteome</keyword>
<dbReference type="SUPFAM" id="SSF53167">
    <property type="entry name" value="Purine and uridine phosphorylases"/>
    <property type="match status" value="1"/>
</dbReference>
<dbReference type="InterPro" id="IPR002182">
    <property type="entry name" value="NB-ARC"/>
</dbReference>
<dbReference type="SMART" id="SM00028">
    <property type="entry name" value="TPR"/>
    <property type="match status" value="8"/>
</dbReference>
<dbReference type="OrthoDB" id="5986190at2759"/>
<dbReference type="InterPro" id="IPR011990">
    <property type="entry name" value="TPR-like_helical_dom_sf"/>
</dbReference>
<dbReference type="PANTHER" id="PTHR46082">
    <property type="entry name" value="ATP/GTP-BINDING PROTEIN-RELATED"/>
    <property type="match status" value="1"/>
</dbReference>
<dbReference type="InterPro" id="IPR027417">
    <property type="entry name" value="P-loop_NTPase"/>
</dbReference>
<dbReference type="PANTHER" id="PTHR46082:SF11">
    <property type="entry name" value="AAA+ ATPASE DOMAIN-CONTAINING PROTEIN-RELATED"/>
    <property type="match status" value="1"/>
</dbReference>
<name>A0A1V6TXB7_9EURO</name>
<dbReference type="Gene3D" id="3.40.50.300">
    <property type="entry name" value="P-loop containing nucleotide triphosphate hydrolases"/>
    <property type="match status" value="1"/>
</dbReference>
<feature type="domain" description="AAA+ ATPase" evidence="1">
    <location>
        <begin position="353"/>
        <end position="495"/>
    </location>
</feature>
<protein>
    <recommendedName>
        <fullName evidence="1">AAA+ ATPase domain-containing protein</fullName>
    </recommendedName>
</protein>
<proteinExistence type="predicted"/>
<dbReference type="GO" id="GO:0003824">
    <property type="term" value="F:catalytic activity"/>
    <property type="evidence" value="ECO:0007669"/>
    <property type="project" value="InterPro"/>
</dbReference>
<dbReference type="PRINTS" id="PR00381">
    <property type="entry name" value="KINESINLIGHT"/>
</dbReference>
<dbReference type="Pfam" id="PF01048">
    <property type="entry name" value="PNP_UDP_1"/>
    <property type="match status" value="1"/>
</dbReference>
<dbReference type="STRING" id="254877.A0A1V6TXB7"/>
<dbReference type="Pfam" id="PF13374">
    <property type="entry name" value="TPR_10"/>
    <property type="match status" value="3"/>
</dbReference>
<evidence type="ECO:0000313" key="2">
    <source>
        <dbReference type="EMBL" id="OQE31002.1"/>
    </source>
</evidence>
<dbReference type="InterPro" id="IPR003593">
    <property type="entry name" value="AAA+_ATPase"/>
</dbReference>
<dbReference type="Gene3D" id="3.40.50.1580">
    <property type="entry name" value="Nucleoside phosphorylase domain"/>
    <property type="match status" value="1"/>
</dbReference>
<dbReference type="InterPro" id="IPR019734">
    <property type="entry name" value="TPR_rpt"/>
</dbReference>
<dbReference type="InterPro" id="IPR035994">
    <property type="entry name" value="Nucleoside_phosphorylase_sf"/>
</dbReference>
<dbReference type="GO" id="GO:0009116">
    <property type="term" value="P:nucleoside metabolic process"/>
    <property type="evidence" value="ECO:0007669"/>
    <property type="project" value="InterPro"/>
</dbReference>
<dbReference type="Proteomes" id="UP000191342">
    <property type="component" value="Unassembled WGS sequence"/>
</dbReference>
<dbReference type="Pfam" id="PF13424">
    <property type="entry name" value="TPR_12"/>
    <property type="match status" value="6"/>
</dbReference>
<dbReference type="SUPFAM" id="SSF52540">
    <property type="entry name" value="P-loop containing nucleoside triphosphate hydrolases"/>
    <property type="match status" value="1"/>
</dbReference>
<gene>
    <name evidence="2" type="ORF">PENFLA_c002G04777</name>
</gene>
<comment type="caution">
    <text evidence="2">The sequence shown here is derived from an EMBL/GenBank/DDBJ whole genome shotgun (WGS) entry which is preliminary data.</text>
</comment>
<dbReference type="InterPro" id="IPR053137">
    <property type="entry name" value="NLR-like"/>
</dbReference>
<evidence type="ECO:0000259" key="1">
    <source>
        <dbReference type="SMART" id="SM00382"/>
    </source>
</evidence>
<sequence length="1515" mass="170113">MSLTHDDYAIAWICALPLEVAAARVMLDKTHSPLPQHSSDPNAYALGELNGHHIVIACLPAGVYGTVSATAVVSRMRSTFPRLQYALMVGIGGGVPNKANDIRLGDVVVSKPIGTYSGVVQYDYGKAIQGGIFQPTGTLNKPPKTLLMHMSQLEAQQMTEGRDAVSKIVFDALKQNPHMAERFSPPKPQMDLLFLSGYRHAKRDEGCDKCDKDQLVHRQVRNTRSPYIHYGLIASGDQVMKDSETRDCLAQQHGILCFEMEAAGLMDELPTLVIRGICDYCDSHKQKEWQGYAALTAAAYAKWLLSVVPGCHTDPQVTRKVRHWMVPFARNTKFVGRQKELTELERTISVQDGPTRVAITGLGGVGKTQIALEVAYRVRERDNECSIFWVPCTSHAMIEQTFLTIAQVLGISGVKSADAKEQIRAYLSSERGGRWLLIFDNADDAELWLAGDRTDPALEDFIPQSEQGRIIFTSRNMELAVDLAFSNIIAIPDIDPETAAQILEKSLARKELLNDRTTMTALLKQLAYFPLAIVQASAYINKKRLGLSSYSALLKETEEEAVELLSEDFRDPGRYRDIQNPVMTTWLISFNQIQQQDQLAADYLSFIACIDPRKVPQSLLPSHAAKQQADALGLLNAYSFINSQDADISMHRLVHMASRNWLKTNRLFSYWIRRVADQLKQVFPDDHHTNRQLWREYLPHALALVREKEFKEFQKDCIYLIWNIANCLARDGRFHEAEVLYSQLMQMNQVETGAEHSSTLAVMSDLALIYMYQGRWNEAEKLNTQVTERTKTVLGVEDPGTLVSMGNLAATYRNLGRWNEAEKLEMQVMEARKTVLGAEHHHTLFSMANLSITYQDQGRWNEAERLTMQVLQTRRRVLGAEHPDTLVSMGHLAQIYIHQGRRNEAEKLEVQVTEIFKMVLGPEHPDTLTSMANLAVTYGVQGRWNEAETLNMQVIKTRKTVLGAEHPHTLSSMANLAVTYRNQGRWDIAEKLQVQVMEVRKTVLGAEHPDTLTSMSELAAQYQNQGRWNEAEKLGLHVLETRKTVLGAEHPHTLSSMANLAVTYRNQGRWDVAEKLQVQVMEARKTVLGAEHPDTLTSMSELAAQYQNQGRWNEAEKLGLHVLETRKTVLGAEHPHTLSSMANLAVTYRNQGRWDVAEKLQVQVMEARKTVLGAEHPDTLTSMSELAAQYQNQGRWNEAEKLGLHVLETRKIVLGAEHPDTLVSMAYLALVDMHYGRWDEAEKLNTQILEIAKSVLGAEHSDTLTSMANLAATYRNQGQWNEAEKLELQILETRKSVLGAKHPDTLTSMADLAATYQDMGQWNEAEKLGLQVWETRKAVLGAEHPHTLVSMAYLALIDMHHGRWNEAEKLNAQILETTRSVLGAEHPDTLTYMANLAHTWKSLGKLQDSLTLMEKCSLLRTKVLGSDHPDTKSSARVVADWKDEHNAPQGQQLQSATIQIRPSQLPQKPLTSPRIAAAAAQRHSFAGLSLSDHPLIIASRTLSLSPHSQDLYDVD</sequence>
<reference evidence="3" key="1">
    <citation type="journal article" date="2017" name="Nat. Microbiol.">
        <title>Global analysis of biosynthetic gene clusters reveals vast potential of secondary metabolite production in Penicillium species.</title>
        <authorList>
            <person name="Nielsen J.C."/>
            <person name="Grijseels S."/>
            <person name="Prigent S."/>
            <person name="Ji B."/>
            <person name="Dainat J."/>
            <person name="Nielsen K.F."/>
            <person name="Frisvad J.C."/>
            <person name="Workman M."/>
            <person name="Nielsen J."/>
        </authorList>
    </citation>
    <scope>NUCLEOTIDE SEQUENCE [LARGE SCALE GENOMIC DNA]</scope>
    <source>
        <strain evidence="3">IBT 14082</strain>
    </source>
</reference>
<organism evidence="2 3">
    <name type="scientific">Penicillium flavigenum</name>
    <dbReference type="NCBI Taxonomy" id="254877"/>
    <lineage>
        <taxon>Eukaryota</taxon>
        <taxon>Fungi</taxon>
        <taxon>Dikarya</taxon>
        <taxon>Ascomycota</taxon>
        <taxon>Pezizomycotina</taxon>
        <taxon>Eurotiomycetes</taxon>
        <taxon>Eurotiomycetidae</taxon>
        <taxon>Eurotiales</taxon>
        <taxon>Aspergillaceae</taxon>
        <taxon>Penicillium</taxon>
    </lineage>
</organism>
<dbReference type="SMART" id="SM00382">
    <property type="entry name" value="AAA"/>
    <property type="match status" value="1"/>
</dbReference>
<accession>A0A1V6TXB7</accession>
<dbReference type="Gene3D" id="1.25.40.10">
    <property type="entry name" value="Tetratricopeptide repeat domain"/>
    <property type="match status" value="4"/>
</dbReference>